<protein>
    <submittedName>
        <fullName evidence="2">U32 family peptidase</fullName>
    </submittedName>
</protein>
<dbReference type="InterPro" id="IPR051454">
    <property type="entry name" value="RNA/ubiquinone_mod_enzymes"/>
</dbReference>
<evidence type="ECO:0000259" key="1">
    <source>
        <dbReference type="Pfam" id="PF12392"/>
    </source>
</evidence>
<dbReference type="Proteomes" id="UP000634206">
    <property type="component" value="Unassembled WGS sequence"/>
</dbReference>
<evidence type="ECO:0000313" key="2">
    <source>
        <dbReference type="EMBL" id="MBK1854142.1"/>
    </source>
</evidence>
<dbReference type="Pfam" id="PF01136">
    <property type="entry name" value="Peptidase_U32"/>
    <property type="match status" value="1"/>
</dbReference>
<evidence type="ECO:0000313" key="3">
    <source>
        <dbReference type="Proteomes" id="UP000634206"/>
    </source>
</evidence>
<dbReference type="AlphaFoldDB" id="A0AAE2V7P1"/>
<name>A0AAE2V7P1_9BACT</name>
<dbReference type="RefSeq" id="WP_309488748.1">
    <property type="nucleotide sequence ID" value="NZ_JAENIG010000002.1"/>
</dbReference>
<comment type="caution">
    <text evidence="2">The sequence shown here is derived from an EMBL/GenBank/DDBJ whole genome shotgun (WGS) entry which is preliminary data.</text>
</comment>
<sequence>MSAATDREPELLSPAGNWDCARAAVANGADAIFFGLPKFNARLRADNFTEADLPELMDFLHAHGVRGFVTMNTLIFTGELEAAEKQLRLLEESGVDAIIVQDLGLARLCRHVAPSIEIHASTQMTITSPEGLAFADQLYQLDRAVLARELSLKHIEKFKPQECVPLEVFVHGALCVAYSGQCLTSESLGQRSANRGECAQACRMPYTLVVDGEERDMEDVRYLLSPQDLAAVDFVPDLVRQGVVSYKIEGRLKSPEYVAAITKVYRKAIDAAVAEQASPVTDEDRYSMEMTFSRGLSSGWLEGTNHPRLTHGKFGKKRGVYLGEVTACDYGWVEVKLATQIPVKAGDGIVFDAGEDRNQEQGARIWSVKGDRLLFHRKESGLDWKRIEVGQKIWKTDDPKLNKSLTASWKNAKLEPVRDVLNIVVTGKAGAAMTLACGKIQVSSEEKLEAAESRPFTQEFLEKQLGRLGGTAWKLGTVTNQLEGAVMMPVSAVNRLRRALVDAMDQVEKTPEVKVASTGQLADLMPARKTDESHQRELSVLCRTMEQIEASLESGVSNIYVDFEDIKRGKDAVAAVRQVDGARIHLATPRIQKSGEAGFFKVVERAEPDGVLIRNLGGIAYFKDNKELYKTGDFSLNCANPVTAKILKEEGKLDKLTVSYDLNVEQVMDLLLAAPTDWFELTLHQHMPMFHMEHCVFCTFLSDGGTSILNCGKPCEKHHVQLKDRVGQLHTLKADVGCRNTLFNGRAQTGARFYQQMRGTGLRKCRMDFLDEDHAAAMKSIHAYQQLLAGETSGNHLWQDLDVMEQLGVTEGTLQVIGR</sequence>
<dbReference type="PANTHER" id="PTHR30217:SF10">
    <property type="entry name" value="23S RRNA 5-HYDROXYCYTIDINE C2501 SYNTHASE"/>
    <property type="match status" value="1"/>
</dbReference>
<proteinExistence type="predicted"/>
<reference evidence="2" key="1">
    <citation type="submission" date="2021-01" db="EMBL/GenBank/DDBJ databases">
        <title>Modified the classification status of verrucomicrobia.</title>
        <authorList>
            <person name="Feng X."/>
        </authorList>
    </citation>
    <scope>NUCLEOTIDE SEQUENCE</scope>
    <source>
        <strain evidence="2">5K15</strain>
    </source>
</reference>
<dbReference type="Pfam" id="PF12392">
    <property type="entry name" value="DUF3656"/>
    <property type="match status" value="1"/>
</dbReference>
<gene>
    <name evidence="2" type="ORF">JIN83_04190</name>
</gene>
<dbReference type="EMBL" id="JAENIG010000002">
    <property type="protein sequence ID" value="MBK1854142.1"/>
    <property type="molecule type" value="Genomic_DNA"/>
</dbReference>
<keyword evidence="3" id="KW-1185">Reference proteome</keyword>
<feature type="domain" description="Peptidase U32 collagenase" evidence="1">
    <location>
        <begin position="393"/>
        <end position="506"/>
    </location>
</feature>
<organism evidence="2 3">
    <name type="scientific">Oceaniferula flava</name>
    <dbReference type="NCBI Taxonomy" id="2800421"/>
    <lineage>
        <taxon>Bacteria</taxon>
        <taxon>Pseudomonadati</taxon>
        <taxon>Verrucomicrobiota</taxon>
        <taxon>Verrucomicrobiia</taxon>
        <taxon>Verrucomicrobiales</taxon>
        <taxon>Verrucomicrobiaceae</taxon>
        <taxon>Oceaniferula</taxon>
    </lineage>
</organism>
<accession>A0AAE2V7P1</accession>
<dbReference type="InterPro" id="IPR001539">
    <property type="entry name" value="Peptidase_U32"/>
</dbReference>
<dbReference type="InterPro" id="IPR020988">
    <property type="entry name" value="Pept_U32_collagenase"/>
</dbReference>
<dbReference type="PANTHER" id="PTHR30217">
    <property type="entry name" value="PEPTIDASE U32 FAMILY"/>
    <property type="match status" value="1"/>
</dbReference>